<dbReference type="CDD" id="cd06170">
    <property type="entry name" value="LuxR_C_like"/>
    <property type="match status" value="1"/>
</dbReference>
<dbReference type="PRINTS" id="PR00038">
    <property type="entry name" value="HTHLUXR"/>
</dbReference>
<evidence type="ECO:0000313" key="8">
    <source>
        <dbReference type="EMBL" id="MBD2768072.1"/>
    </source>
</evidence>
<dbReference type="PROSITE" id="PS50043">
    <property type="entry name" value="HTH_LUXR_2"/>
    <property type="match status" value="1"/>
</dbReference>
<protein>
    <submittedName>
        <fullName evidence="8">Response regulator transcription factor</fullName>
    </submittedName>
</protein>
<dbReference type="PROSITE" id="PS50110">
    <property type="entry name" value="RESPONSE_REGULATORY"/>
    <property type="match status" value="1"/>
</dbReference>
<dbReference type="Gene3D" id="3.40.50.2300">
    <property type="match status" value="1"/>
</dbReference>
<dbReference type="SMART" id="SM00448">
    <property type="entry name" value="REC"/>
    <property type="match status" value="1"/>
</dbReference>
<name>A0A927GJ36_9BACT</name>
<evidence type="ECO:0000259" key="6">
    <source>
        <dbReference type="PROSITE" id="PS50043"/>
    </source>
</evidence>
<dbReference type="Pfam" id="PF00072">
    <property type="entry name" value="Response_reg"/>
    <property type="match status" value="1"/>
</dbReference>
<evidence type="ECO:0000256" key="4">
    <source>
        <dbReference type="ARBA" id="ARBA00023163"/>
    </source>
</evidence>
<evidence type="ECO:0000256" key="5">
    <source>
        <dbReference type="PROSITE-ProRule" id="PRU00169"/>
    </source>
</evidence>
<dbReference type="RefSeq" id="WP_191004888.1">
    <property type="nucleotide sequence ID" value="NZ_JACXAD010000008.1"/>
</dbReference>
<dbReference type="InterPro" id="IPR039420">
    <property type="entry name" value="WalR-like"/>
</dbReference>
<keyword evidence="3" id="KW-0238">DNA-binding</keyword>
<feature type="modified residue" description="4-aspartylphosphate" evidence="5">
    <location>
        <position position="56"/>
    </location>
</feature>
<dbReference type="InterPro" id="IPR016032">
    <property type="entry name" value="Sig_transdc_resp-reg_C-effctor"/>
</dbReference>
<evidence type="ECO:0000256" key="3">
    <source>
        <dbReference type="ARBA" id="ARBA00023125"/>
    </source>
</evidence>
<proteinExistence type="predicted"/>
<dbReference type="PANTHER" id="PTHR43214:SF41">
    <property type="entry name" value="NITRATE_NITRITE RESPONSE REGULATOR PROTEIN NARP"/>
    <property type="match status" value="1"/>
</dbReference>
<dbReference type="Proteomes" id="UP000612233">
    <property type="component" value="Unassembled WGS sequence"/>
</dbReference>
<dbReference type="InterPro" id="IPR058245">
    <property type="entry name" value="NreC/VraR/RcsB-like_REC"/>
</dbReference>
<comment type="caution">
    <text evidence="8">The sequence shown here is derived from an EMBL/GenBank/DDBJ whole genome shotgun (WGS) entry which is preliminary data.</text>
</comment>
<reference evidence="8" key="1">
    <citation type="submission" date="2020-09" db="EMBL/GenBank/DDBJ databases">
        <authorList>
            <person name="Kim M.K."/>
        </authorList>
    </citation>
    <scope>NUCLEOTIDE SEQUENCE</scope>
    <source>
        <strain evidence="8">BT664</strain>
    </source>
</reference>
<evidence type="ECO:0000313" key="9">
    <source>
        <dbReference type="Proteomes" id="UP000612233"/>
    </source>
</evidence>
<dbReference type="InterPro" id="IPR011006">
    <property type="entry name" value="CheY-like_superfamily"/>
</dbReference>
<organism evidence="8 9">
    <name type="scientific">Hymenobacter montanus</name>
    <dbReference type="NCBI Taxonomy" id="2771359"/>
    <lineage>
        <taxon>Bacteria</taxon>
        <taxon>Pseudomonadati</taxon>
        <taxon>Bacteroidota</taxon>
        <taxon>Cytophagia</taxon>
        <taxon>Cytophagales</taxon>
        <taxon>Hymenobacteraceae</taxon>
        <taxon>Hymenobacter</taxon>
    </lineage>
</organism>
<dbReference type="PANTHER" id="PTHR43214">
    <property type="entry name" value="TWO-COMPONENT RESPONSE REGULATOR"/>
    <property type="match status" value="1"/>
</dbReference>
<dbReference type="AlphaFoldDB" id="A0A927GJ36"/>
<gene>
    <name evidence="8" type="ORF">IC235_09235</name>
</gene>
<keyword evidence="2" id="KW-0805">Transcription regulation</keyword>
<dbReference type="GO" id="GO:0000160">
    <property type="term" value="P:phosphorelay signal transduction system"/>
    <property type="evidence" value="ECO:0007669"/>
    <property type="project" value="InterPro"/>
</dbReference>
<keyword evidence="4" id="KW-0804">Transcription</keyword>
<dbReference type="GO" id="GO:0003677">
    <property type="term" value="F:DNA binding"/>
    <property type="evidence" value="ECO:0007669"/>
    <property type="project" value="UniProtKB-KW"/>
</dbReference>
<feature type="domain" description="Response regulatory" evidence="7">
    <location>
        <begin position="5"/>
        <end position="121"/>
    </location>
</feature>
<dbReference type="SUPFAM" id="SSF52172">
    <property type="entry name" value="CheY-like"/>
    <property type="match status" value="1"/>
</dbReference>
<keyword evidence="1 5" id="KW-0597">Phosphoprotein</keyword>
<dbReference type="GO" id="GO:0006355">
    <property type="term" value="P:regulation of DNA-templated transcription"/>
    <property type="evidence" value="ECO:0007669"/>
    <property type="project" value="InterPro"/>
</dbReference>
<dbReference type="SUPFAM" id="SSF46894">
    <property type="entry name" value="C-terminal effector domain of the bipartite response regulators"/>
    <property type="match status" value="1"/>
</dbReference>
<dbReference type="InterPro" id="IPR000792">
    <property type="entry name" value="Tscrpt_reg_LuxR_C"/>
</dbReference>
<dbReference type="InterPro" id="IPR001789">
    <property type="entry name" value="Sig_transdc_resp-reg_receiver"/>
</dbReference>
<dbReference type="EMBL" id="JACXAD010000008">
    <property type="protein sequence ID" value="MBD2768072.1"/>
    <property type="molecule type" value="Genomic_DNA"/>
</dbReference>
<sequence length="215" mass="24266">MTPIRLAIAEDHRIFREGLKAFLEDYSQIQVLVEVSSGYQLLEVLPQQPVDIVLMDINMPELDGLQTTAQVHEQFPQLKVLALSMYDEDKYIVGMMKAGARGYLLKSAEPDEIVAAITSVHEKGFYFNESLSTTLVKQLVDQGNAEQKNATELNERETEVLQLLCQEFSNAEIADRLFLSVRTVEGYRTRLFEKIGARNIVGLVIYAVKKGLIQV</sequence>
<evidence type="ECO:0000256" key="2">
    <source>
        <dbReference type="ARBA" id="ARBA00023015"/>
    </source>
</evidence>
<dbReference type="Pfam" id="PF00196">
    <property type="entry name" value="GerE"/>
    <property type="match status" value="1"/>
</dbReference>
<evidence type="ECO:0000256" key="1">
    <source>
        <dbReference type="ARBA" id="ARBA00022553"/>
    </source>
</evidence>
<evidence type="ECO:0000259" key="7">
    <source>
        <dbReference type="PROSITE" id="PS50110"/>
    </source>
</evidence>
<dbReference type="CDD" id="cd17535">
    <property type="entry name" value="REC_NarL-like"/>
    <property type="match status" value="1"/>
</dbReference>
<accession>A0A927GJ36</accession>
<dbReference type="SMART" id="SM00421">
    <property type="entry name" value="HTH_LUXR"/>
    <property type="match status" value="1"/>
</dbReference>
<keyword evidence="9" id="KW-1185">Reference proteome</keyword>
<feature type="domain" description="HTH luxR-type" evidence="6">
    <location>
        <begin position="146"/>
        <end position="211"/>
    </location>
</feature>